<dbReference type="EMBL" id="QJNS01000102">
    <property type="protein sequence ID" value="RYO87275.1"/>
    <property type="molecule type" value="Genomic_DNA"/>
</dbReference>
<proteinExistence type="predicted"/>
<feature type="compositionally biased region" description="Acidic residues" evidence="1">
    <location>
        <begin position="347"/>
        <end position="357"/>
    </location>
</feature>
<evidence type="ECO:0000313" key="2">
    <source>
        <dbReference type="EMBL" id="RYO87275.1"/>
    </source>
</evidence>
<name>A0ABY0H975_9PEZI</name>
<feature type="compositionally biased region" description="Basic and acidic residues" evidence="1">
    <location>
        <begin position="358"/>
        <end position="368"/>
    </location>
</feature>
<reference evidence="2 3" key="1">
    <citation type="submission" date="2018-06" db="EMBL/GenBank/DDBJ databases">
        <title>Complete Genomes of Monosporascus.</title>
        <authorList>
            <person name="Robinson A.J."/>
            <person name="Natvig D.O."/>
        </authorList>
    </citation>
    <scope>NUCLEOTIDE SEQUENCE [LARGE SCALE GENOMIC DNA]</scope>
    <source>
        <strain evidence="2 3">CBS 609.92</strain>
    </source>
</reference>
<keyword evidence="3" id="KW-1185">Reference proteome</keyword>
<feature type="region of interest" description="Disordered" evidence="1">
    <location>
        <begin position="270"/>
        <end position="296"/>
    </location>
</feature>
<dbReference type="Proteomes" id="UP000294003">
    <property type="component" value="Unassembled WGS sequence"/>
</dbReference>
<protein>
    <submittedName>
        <fullName evidence="2">Uncharacterized protein</fullName>
    </submittedName>
</protein>
<evidence type="ECO:0000313" key="3">
    <source>
        <dbReference type="Proteomes" id="UP000294003"/>
    </source>
</evidence>
<accession>A0ABY0H975</accession>
<organism evidence="2 3">
    <name type="scientific">Monosporascus cannonballus</name>
    <dbReference type="NCBI Taxonomy" id="155416"/>
    <lineage>
        <taxon>Eukaryota</taxon>
        <taxon>Fungi</taxon>
        <taxon>Dikarya</taxon>
        <taxon>Ascomycota</taxon>
        <taxon>Pezizomycotina</taxon>
        <taxon>Sordariomycetes</taxon>
        <taxon>Xylariomycetidae</taxon>
        <taxon>Xylariales</taxon>
        <taxon>Xylariales incertae sedis</taxon>
        <taxon>Monosporascus</taxon>
    </lineage>
</organism>
<evidence type="ECO:0000256" key="1">
    <source>
        <dbReference type="SAM" id="MobiDB-lite"/>
    </source>
</evidence>
<gene>
    <name evidence="2" type="ORF">DL762_004320</name>
</gene>
<comment type="caution">
    <text evidence="2">The sequence shown here is derived from an EMBL/GenBank/DDBJ whole genome shotgun (WGS) entry which is preliminary data.</text>
</comment>
<feature type="region of interest" description="Disordered" evidence="1">
    <location>
        <begin position="341"/>
        <end position="388"/>
    </location>
</feature>
<feature type="compositionally biased region" description="Polar residues" evidence="1">
    <location>
        <begin position="274"/>
        <end position="284"/>
    </location>
</feature>
<sequence>MLQLYNDGERIRVHLSLLQAKQGIIAEGPLPGTPAPSDEVLEGTADEYAAAFGREEDQRQQLFHLINLNPGPNCSFRFRLSPSLGPNHSCCHLLTHAFGLHDRIHLQRCLETWISSTKGDLPRYNVNNHENNNGGIAITFLAFSTLSTLSTSGGAIIPHITLPCLAYLDPEAIAPKKPRRMKRLNPPRTTKNAPSIPNRHPYIMALLIGLAQKAHEIAAKFHVQPPKRYHVLLLADDDEDIGEKKKEKSLRLYGAFIPPEFLAKFGTPRGKVRVNSSHKPTSGSMPARPETRGMGDEAMASGSVTLIAREFTYPCPQEAGADEGEEERRGRYMFQIALDRIRTGDNDYADEDGDGDVDGGKVSDQDKTSKRKGWKDQQQGPSVKKQKN</sequence>